<protein>
    <submittedName>
        <fullName evidence="1">Uncharacterized protein</fullName>
    </submittedName>
</protein>
<evidence type="ECO:0000313" key="1">
    <source>
        <dbReference type="EnsemblPlants" id="ORUFI10G10090.1"/>
    </source>
</evidence>
<organism evidence="1 2">
    <name type="scientific">Oryza rufipogon</name>
    <name type="common">Brownbeard rice</name>
    <name type="synonym">Asian wild rice</name>
    <dbReference type="NCBI Taxonomy" id="4529"/>
    <lineage>
        <taxon>Eukaryota</taxon>
        <taxon>Viridiplantae</taxon>
        <taxon>Streptophyta</taxon>
        <taxon>Embryophyta</taxon>
        <taxon>Tracheophyta</taxon>
        <taxon>Spermatophyta</taxon>
        <taxon>Magnoliopsida</taxon>
        <taxon>Liliopsida</taxon>
        <taxon>Poales</taxon>
        <taxon>Poaceae</taxon>
        <taxon>BOP clade</taxon>
        <taxon>Oryzoideae</taxon>
        <taxon>Oryzeae</taxon>
        <taxon>Oryzinae</taxon>
        <taxon>Oryza</taxon>
    </lineage>
</organism>
<dbReference type="Proteomes" id="UP000008022">
    <property type="component" value="Unassembled WGS sequence"/>
</dbReference>
<dbReference type="Gramene" id="ORUFI10G10090.1">
    <property type="protein sequence ID" value="ORUFI10G10090.1"/>
    <property type="gene ID" value="ORUFI10G10090"/>
</dbReference>
<keyword evidence="2" id="KW-1185">Reference proteome</keyword>
<dbReference type="EnsemblPlants" id="ORUFI10G10090.1">
    <property type="protein sequence ID" value="ORUFI10G10090.1"/>
    <property type="gene ID" value="ORUFI10G10090"/>
</dbReference>
<name>A0A0E0QYZ2_ORYRU</name>
<dbReference type="OMA" id="MVAFLDV"/>
<reference evidence="2" key="1">
    <citation type="submission" date="2013-06" db="EMBL/GenBank/DDBJ databases">
        <authorList>
            <person name="Zhao Q."/>
        </authorList>
    </citation>
    <scope>NUCLEOTIDE SEQUENCE</scope>
    <source>
        <strain evidence="2">cv. W1943</strain>
    </source>
</reference>
<dbReference type="AlphaFoldDB" id="A0A0E0QYZ2"/>
<reference evidence="1" key="2">
    <citation type="submission" date="2015-06" db="UniProtKB">
        <authorList>
            <consortium name="EnsemblPlants"/>
        </authorList>
    </citation>
    <scope>IDENTIFICATION</scope>
</reference>
<dbReference type="HOGENOM" id="CLU_095854_2_0_1"/>
<evidence type="ECO:0000313" key="2">
    <source>
        <dbReference type="Proteomes" id="UP000008022"/>
    </source>
</evidence>
<accession>A0A0E0QYZ2</accession>
<sequence>GPRRKPSPVIHRTDSGYTFGRSNLLGAFVGDGGILDVVTILVASFSSRLCGGAVGLAAFGHA</sequence>
<proteinExistence type="predicted"/>